<keyword evidence="2" id="KW-1185">Reference proteome</keyword>
<reference evidence="1 2" key="1">
    <citation type="submission" date="2020-08" db="EMBL/GenBank/DDBJ databases">
        <title>Sequencing the genomes of 1000 actinobacteria strains.</title>
        <authorList>
            <person name="Klenk H.-P."/>
        </authorList>
    </citation>
    <scope>NUCLEOTIDE SEQUENCE [LARGE SCALE GENOMIC DNA]</scope>
    <source>
        <strain evidence="1 2">DSM 11053</strain>
    </source>
</reference>
<keyword evidence="1" id="KW-0762">Sugar transport</keyword>
<dbReference type="Proteomes" id="UP000565572">
    <property type="component" value="Unassembled WGS sequence"/>
</dbReference>
<comment type="caution">
    <text evidence="1">The sequence shown here is derived from an EMBL/GenBank/DDBJ whole genome shotgun (WGS) entry which is preliminary data.</text>
</comment>
<keyword evidence="1" id="KW-0813">Transport</keyword>
<dbReference type="AlphaFoldDB" id="A0A7W5P601"/>
<dbReference type="RefSeq" id="WP_183337034.1">
    <property type="nucleotide sequence ID" value="NZ_JACHZG010000001.1"/>
</dbReference>
<dbReference type="PANTHER" id="PTHR43649">
    <property type="entry name" value="ARABINOSE-BINDING PROTEIN-RELATED"/>
    <property type="match status" value="1"/>
</dbReference>
<dbReference type="PROSITE" id="PS51257">
    <property type="entry name" value="PROKAR_LIPOPROTEIN"/>
    <property type="match status" value="1"/>
</dbReference>
<name>A0A7W5P601_9ACTN</name>
<proteinExistence type="predicted"/>
<evidence type="ECO:0000313" key="2">
    <source>
        <dbReference type="Proteomes" id="UP000565572"/>
    </source>
</evidence>
<organism evidence="1 2">
    <name type="scientific">Microlunatus antarcticus</name>
    <dbReference type="NCBI Taxonomy" id="53388"/>
    <lineage>
        <taxon>Bacteria</taxon>
        <taxon>Bacillati</taxon>
        <taxon>Actinomycetota</taxon>
        <taxon>Actinomycetes</taxon>
        <taxon>Propionibacteriales</taxon>
        <taxon>Propionibacteriaceae</taxon>
        <taxon>Microlunatus</taxon>
    </lineage>
</organism>
<dbReference type="InterPro" id="IPR050490">
    <property type="entry name" value="Bact_solute-bd_prot1"/>
</dbReference>
<sequence length="446" mass="46403">MTTTGRSGRATLRLAAGLGSAVLLLAGCGGGGGGQAGGGSTQTSGVTITVALAADPPPKAALDDFTKQTGITVNWVNVDWDSLQTKISAAATAKTYFADATDVDWSRVGQLGKLGWFYPMGDYLDVEAMKADMPQLASFTSDGKVVGIPYDASFMVTTVNKKMFDDAGVETMPTTMTEYTAALQKVKAKGDVEHPLNIPFAAAEGLSTYWYEATAAFGGTVLDGAGKPQFTDPASGGYQAAQWMVDAMKNGLVPPGNINVSDSQGQQTLMAKGEVASIFSDYSGTVGTLYDVPEQSSVKGQVRYLRTPGVDGPTANLSNPDGVGIPKEAKYPQAAAKFIDWFTSESQQVDFAGVNGPEKAFTAFPIPSRLSAVEKMTASGNLVYGEELSQMLSGSKPVFEGGAPTWYPQFSNAVYTNLHAAATGSTTVDAAIKTIGDTATKLAGGQ</sequence>
<dbReference type="EMBL" id="JACHZG010000001">
    <property type="protein sequence ID" value="MBB3326015.1"/>
    <property type="molecule type" value="Genomic_DNA"/>
</dbReference>
<dbReference type="InterPro" id="IPR006059">
    <property type="entry name" value="SBP"/>
</dbReference>
<protein>
    <submittedName>
        <fullName evidence="1">Multiple sugar transport system substrate-binding protein</fullName>
    </submittedName>
</protein>
<dbReference type="Gene3D" id="3.40.190.10">
    <property type="entry name" value="Periplasmic binding protein-like II"/>
    <property type="match status" value="2"/>
</dbReference>
<evidence type="ECO:0000313" key="1">
    <source>
        <dbReference type="EMBL" id="MBB3326015.1"/>
    </source>
</evidence>
<dbReference type="PANTHER" id="PTHR43649:SF12">
    <property type="entry name" value="DIACETYLCHITOBIOSE BINDING PROTEIN DASA"/>
    <property type="match status" value="1"/>
</dbReference>
<dbReference type="SUPFAM" id="SSF53850">
    <property type="entry name" value="Periplasmic binding protein-like II"/>
    <property type="match status" value="1"/>
</dbReference>
<dbReference type="Pfam" id="PF01547">
    <property type="entry name" value="SBP_bac_1"/>
    <property type="match status" value="1"/>
</dbReference>
<accession>A0A7W5P601</accession>
<gene>
    <name evidence="1" type="ORF">FHX39_000959</name>
</gene>